<dbReference type="PANTHER" id="PTHR12826:SF15">
    <property type="entry name" value="RIBONUCLEASE Y"/>
    <property type="match status" value="1"/>
</dbReference>
<name>A0A1G2E3F2_9BACT</name>
<dbReference type="Pfam" id="PF00013">
    <property type="entry name" value="KH_1"/>
    <property type="match status" value="1"/>
</dbReference>
<feature type="transmembrane region" description="Helical" evidence="5">
    <location>
        <begin position="6"/>
        <end position="24"/>
    </location>
</feature>
<dbReference type="CDD" id="cd22431">
    <property type="entry name" value="KH-I_RNaseY"/>
    <property type="match status" value="1"/>
</dbReference>
<comment type="similarity">
    <text evidence="5">Belongs to the RNase Y family.</text>
</comment>
<dbReference type="Pfam" id="PF01966">
    <property type="entry name" value="HD"/>
    <property type="match status" value="1"/>
</dbReference>
<dbReference type="CDD" id="cd00077">
    <property type="entry name" value="HDc"/>
    <property type="match status" value="1"/>
</dbReference>
<comment type="function">
    <text evidence="5">Endoribonuclease that initiates mRNA decay.</text>
</comment>
<gene>
    <name evidence="5" type="primary">rny</name>
    <name evidence="9" type="ORF">A2494_04230</name>
</gene>
<keyword evidence="3 5" id="KW-0378">Hydrolase</keyword>
<evidence type="ECO:0000256" key="1">
    <source>
        <dbReference type="ARBA" id="ARBA00022722"/>
    </source>
</evidence>
<dbReference type="InterPro" id="IPR036612">
    <property type="entry name" value="KH_dom_type_1_sf"/>
</dbReference>
<dbReference type="EC" id="3.1.-.-" evidence="5 6"/>
<dbReference type="Gene3D" id="1.10.3210.10">
    <property type="entry name" value="Hypothetical protein af1432"/>
    <property type="match status" value="1"/>
</dbReference>
<dbReference type="SMART" id="SM00322">
    <property type="entry name" value="KH"/>
    <property type="match status" value="1"/>
</dbReference>
<keyword evidence="5" id="KW-0812">Transmembrane</keyword>
<dbReference type="Pfam" id="PF12072">
    <property type="entry name" value="RNase_Y_N"/>
    <property type="match status" value="1"/>
</dbReference>
<dbReference type="PROSITE" id="PS51831">
    <property type="entry name" value="HD"/>
    <property type="match status" value="1"/>
</dbReference>
<dbReference type="InterPro" id="IPR006675">
    <property type="entry name" value="HDIG_dom"/>
</dbReference>
<keyword evidence="2 5" id="KW-0255">Endonuclease</keyword>
<keyword evidence="5" id="KW-1003">Cell membrane</keyword>
<dbReference type="InterPro" id="IPR004087">
    <property type="entry name" value="KH_dom"/>
</dbReference>
<dbReference type="Gene3D" id="3.30.1370.10">
    <property type="entry name" value="K Homology domain, type 1"/>
    <property type="match status" value="1"/>
</dbReference>
<dbReference type="SUPFAM" id="SSF54791">
    <property type="entry name" value="Eukaryotic type KH-domain (KH-domain type I)"/>
    <property type="match status" value="1"/>
</dbReference>
<evidence type="ECO:0000256" key="2">
    <source>
        <dbReference type="ARBA" id="ARBA00022759"/>
    </source>
</evidence>
<dbReference type="AlphaFoldDB" id="A0A1G2E3F2"/>
<keyword evidence="1 5" id="KW-0540">Nuclease</keyword>
<evidence type="ECO:0000313" key="10">
    <source>
        <dbReference type="Proteomes" id="UP000178106"/>
    </source>
</evidence>
<dbReference type="SUPFAM" id="SSF109604">
    <property type="entry name" value="HD-domain/PDEase-like"/>
    <property type="match status" value="1"/>
</dbReference>
<dbReference type="InterPro" id="IPR022711">
    <property type="entry name" value="RNase_Y_N"/>
</dbReference>
<comment type="caution">
    <text evidence="9">The sequence shown here is derived from an EMBL/GenBank/DDBJ whole genome shotgun (WGS) entry which is preliminary data.</text>
</comment>
<evidence type="ECO:0000313" key="9">
    <source>
        <dbReference type="EMBL" id="OGZ20333.1"/>
    </source>
</evidence>
<accession>A0A1G2E3F2</accession>
<organism evidence="9 10">
    <name type="scientific">Candidatus Lloydbacteria bacterium RIFOXYC12_FULL_46_25</name>
    <dbReference type="NCBI Taxonomy" id="1798670"/>
    <lineage>
        <taxon>Bacteria</taxon>
        <taxon>Candidatus Lloydiibacteriota</taxon>
    </lineage>
</organism>
<dbReference type="PANTHER" id="PTHR12826">
    <property type="entry name" value="RIBONUCLEASE Y"/>
    <property type="match status" value="1"/>
</dbReference>
<dbReference type="GO" id="GO:0003723">
    <property type="term" value="F:RNA binding"/>
    <property type="evidence" value="ECO:0007669"/>
    <property type="project" value="UniProtKB-UniRule"/>
</dbReference>
<dbReference type="GO" id="GO:0006402">
    <property type="term" value="P:mRNA catabolic process"/>
    <property type="evidence" value="ECO:0007669"/>
    <property type="project" value="UniProtKB-UniRule"/>
</dbReference>
<reference evidence="9 10" key="1">
    <citation type="journal article" date="2016" name="Nat. Commun.">
        <title>Thousands of microbial genomes shed light on interconnected biogeochemical processes in an aquifer system.</title>
        <authorList>
            <person name="Anantharaman K."/>
            <person name="Brown C.T."/>
            <person name="Hug L.A."/>
            <person name="Sharon I."/>
            <person name="Castelle C.J."/>
            <person name="Probst A.J."/>
            <person name="Thomas B.C."/>
            <person name="Singh A."/>
            <person name="Wilkins M.J."/>
            <person name="Karaoz U."/>
            <person name="Brodie E.L."/>
            <person name="Williams K.H."/>
            <person name="Hubbard S.S."/>
            <person name="Banfield J.F."/>
        </authorList>
    </citation>
    <scope>NUCLEOTIDE SEQUENCE [LARGE SCALE GENOMIC DNA]</scope>
</reference>
<evidence type="ECO:0000256" key="6">
    <source>
        <dbReference type="NCBIfam" id="TIGR03319"/>
    </source>
</evidence>
<dbReference type="InterPro" id="IPR017705">
    <property type="entry name" value="Ribonuclease_Y"/>
</dbReference>
<dbReference type="NCBIfam" id="TIGR03319">
    <property type="entry name" value="RNase_Y"/>
    <property type="match status" value="1"/>
</dbReference>
<keyword evidence="4 5" id="KW-0694">RNA-binding</keyword>
<evidence type="ECO:0000256" key="7">
    <source>
        <dbReference type="SAM" id="MobiDB-lite"/>
    </source>
</evidence>
<comment type="subcellular location">
    <subcellularLocation>
        <location evidence="5">Cell membrane</location>
        <topology evidence="5">Single-pass membrane protein</topology>
    </subcellularLocation>
</comment>
<keyword evidence="5" id="KW-0472">Membrane</keyword>
<dbReference type="HAMAP" id="MF_00335">
    <property type="entry name" value="RNase_Y"/>
    <property type="match status" value="1"/>
</dbReference>
<feature type="domain" description="HD" evidence="8">
    <location>
        <begin position="325"/>
        <end position="418"/>
    </location>
</feature>
<dbReference type="InterPro" id="IPR004088">
    <property type="entry name" value="KH_dom_type_1"/>
</dbReference>
<evidence type="ECO:0000259" key="8">
    <source>
        <dbReference type="PROSITE" id="PS51831"/>
    </source>
</evidence>
<dbReference type="GO" id="GO:0004521">
    <property type="term" value="F:RNA endonuclease activity"/>
    <property type="evidence" value="ECO:0007669"/>
    <property type="project" value="UniProtKB-UniRule"/>
</dbReference>
<evidence type="ECO:0000256" key="4">
    <source>
        <dbReference type="ARBA" id="ARBA00022884"/>
    </source>
</evidence>
<dbReference type="Proteomes" id="UP000178106">
    <property type="component" value="Unassembled WGS sequence"/>
</dbReference>
<feature type="region of interest" description="Disordered" evidence="7">
    <location>
        <begin position="56"/>
        <end position="75"/>
    </location>
</feature>
<proteinExistence type="inferred from homology"/>
<dbReference type="InterPro" id="IPR003607">
    <property type="entry name" value="HD/PDEase_dom"/>
</dbReference>
<keyword evidence="5" id="KW-1133">Transmembrane helix</keyword>
<dbReference type="GO" id="GO:0005886">
    <property type="term" value="C:plasma membrane"/>
    <property type="evidence" value="ECO:0007669"/>
    <property type="project" value="UniProtKB-SubCell"/>
</dbReference>
<dbReference type="EMBL" id="MHLU01000021">
    <property type="protein sequence ID" value="OGZ20333.1"/>
    <property type="molecule type" value="Genomic_DNA"/>
</dbReference>
<dbReference type="SMART" id="SM00471">
    <property type="entry name" value="HDc"/>
    <property type="match status" value="1"/>
</dbReference>
<sequence>MDIIMVIAVGVGGGVFGLIAGYVIRIAQTAGKKGSAELEAKQILLSAKEEAQKIIQEGERKSEKQTEELRSVEKEKEREWKKTEERLVKKEETLDRRQEDIDKEISTIKEKAEEIKTIKVEIEERKRVVEKELEHIAGLTEEEAKQRLIQKIEERFEEDFRVRLQKLEREGVERLDRRAKDILSTSIQRLAASTAGDIMTTAVNIPNDEVKGKIIGKEGRNIRSFERVAGVELIVDDTPGTIVISAFDPVRRQIARVALENLILDGRIQPSKIEEICEKAKEDINKIIKEKGEQAVYECGVFNLDPRIISILGRLYFRTSFGQNVLQHSIEMSYIAGMLAEELGGDVQIAKAGALLHDIGKALDHEVQGTHVEIGRRILQKFGADERIIKAMQSHHEEYPYETLESIIVQTADAISGGRPGARRESVENYIKKLEDLEKIATSKPGVEKAFALAAGREIRVFVTPQAIGDLEAHALARDIAIQIEQELKYPGEIKITVIRETRCIEYAR</sequence>
<evidence type="ECO:0000256" key="3">
    <source>
        <dbReference type="ARBA" id="ARBA00022801"/>
    </source>
</evidence>
<protein>
    <recommendedName>
        <fullName evidence="5 6">Ribonuclease Y</fullName>
        <shortName evidence="5">RNase Y</shortName>
        <ecNumber evidence="5 6">3.1.-.-</ecNumber>
    </recommendedName>
</protein>
<evidence type="ECO:0000256" key="5">
    <source>
        <dbReference type="HAMAP-Rule" id="MF_00335"/>
    </source>
</evidence>
<dbReference type="NCBIfam" id="TIGR00277">
    <property type="entry name" value="HDIG"/>
    <property type="match status" value="1"/>
</dbReference>
<dbReference type="GO" id="GO:0016787">
    <property type="term" value="F:hydrolase activity"/>
    <property type="evidence" value="ECO:0007669"/>
    <property type="project" value="UniProtKB-KW"/>
</dbReference>
<dbReference type="InterPro" id="IPR006674">
    <property type="entry name" value="HD_domain"/>
</dbReference>